<dbReference type="EMBL" id="CM042014">
    <property type="protein sequence ID" value="KAI3723313.1"/>
    <property type="molecule type" value="Genomic_DNA"/>
</dbReference>
<proteinExistence type="predicted"/>
<name>A0ACB9BMQ3_CICIN</name>
<gene>
    <name evidence="1" type="ORF">L2E82_34800</name>
</gene>
<reference evidence="2" key="1">
    <citation type="journal article" date="2022" name="Mol. Ecol. Resour.">
        <title>The genomes of chicory, endive, great burdock and yacon provide insights into Asteraceae palaeo-polyploidization history and plant inulin production.</title>
        <authorList>
            <person name="Fan W."/>
            <person name="Wang S."/>
            <person name="Wang H."/>
            <person name="Wang A."/>
            <person name="Jiang F."/>
            <person name="Liu H."/>
            <person name="Zhao H."/>
            <person name="Xu D."/>
            <person name="Zhang Y."/>
        </authorList>
    </citation>
    <scope>NUCLEOTIDE SEQUENCE [LARGE SCALE GENOMIC DNA]</scope>
    <source>
        <strain evidence="2">cv. Punajuju</strain>
    </source>
</reference>
<evidence type="ECO:0000313" key="2">
    <source>
        <dbReference type="Proteomes" id="UP001055811"/>
    </source>
</evidence>
<keyword evidence="2" id="KW-1185">Reference proteome</keyword>
<reference evidence="1 2" key="2">
    <citation type="journal article" date="2022" name="Mol. Ecol. Resour.">
        <title>The genomes of chicory, endive, great burdock and yacon provide insights into Asteraceae paleo-polyploidization history and plant inulin production.</title>
        <authorList>
            <person name="Fan W."/>
            <person name="Wang S."/>
            <person name="Wang H."/>
            <person name="Wang A."/>
            <person name="Jiang F."/>
            <person name="Liu H."/>
            <person name="Zhao H."/>
            <person name="Xu D."/>
            <person name="Zhang Y."/>
        </authorList>
    </citation>
    <scope>NUCLEOTIDE SEQUENCE [LARGE SCALE GENOMIC DNA]</scope>
    <source>
        <strain evidence="2">cv. Punajuju</strain>
        <tissue evidence="1">Leaves</tissue>
    </source>
</reference>
<sequence>MLGSKLLEPLDRKKPSSPKKIEDNEIDLNGMKLQSGVQYKDTSGNLFPLDVDASNLLEKTVESGIDDRSAGNFENNSIVFELVNLEVSIAKRNNDSKLNSMEDKLAPDEV</sequence>
<evidence type="ECO:0000313" key="1">
    <source>
        <dbReference type="EMBL" id="KAI3723313.1"/>
    </source>
</evidence>
<organism evidence="1 2">
    <name type="scientific">Cichorium intybus</name>
    <name type="common">Chicory</name>
    <dbReference type="NCBI Taxonomy" id="13427"/>
    <lineage>
        <taxon>Eukaryota</taxon>
        <taxon>Viridiplantae</taxon>
        <taxon>Streptophyta</taxon>
        <taxon>Embryophyta</taxon>
        <taxon>Tracheophyta</taxon>
        <taxon>Spermatophyta</taxon>
        <taxon>Magnoliopsida</taxon>
        <taxon>eudicotyledons</taxon>
        <taxon>Gunneridae</taxon>
        <taxon>Pentapetalae</taxon>
        <taxon>asterids</taxon>
        <taxon>campanulids</taxon>
        <taxon>Asterales</taxon>
        <taxon>Asteraceae</taxon>
        <taxon>Cichorioideae</taxon>
        <taxon>Cichorieae</taxon>
        <taxon>Cichoriinae</taxon>
        <taxon>Cichorium</taxon>
    </lineage>
</organism>
<dbReference type="Proteomes" id="UP001055811">
    <property type="component" value="Linkage Group LG06"/>
</dbReference>
<protein>
    <submittedName>
        <fullName evidence="1">Uncharacterized protein</fullName>
    </submittedName>
</protein>
<accession>A0ACB9BMQ3</accession>
<comment type="caution">
    <text evidence="1">The sequence shown here is derived from an EMBL/GenBank/DDBJ whole genome shotgun (WGS) entry which is preliminary data.</text>
</comment>